<sequence>MKFITMTILTLFLASCSTMRAPSINMLERRADYDGNMELDSMLEESTPLFVPNKTRPQEVDIYIHPHETVHGDYFRGGFIRSVVKGSQWELTKVEAPPVKEEVRKKVEAAPKRKKRETPKLINRTSERR</sequence>
<name>A0A2H0KBG8_9BACT</name>
<evidence type="ECO:0000313" key="3">
    <source>
        <dbReference type="EMBL" id="PIQ68557.1"/>
    </source>
</evidence>
<evidence type="ECO:0000256" key="1">
    <source>
        <dbReference type="SAM" id="MobiDB-lite"/>
    </source>
</evidence>
<comment type="caution">
    <text evidence="3">The sequence shown here is derived from an EMBL/GenBank/DDBJ whole genome shotgun (WGS) entry which is preliminary data.</text>
</comment>
<reference evidence="3 4" key="1">
    <citation type="submission" date="2017-09" db="EMBL/GenBank/DDBJ databases">
        <title>Depth-based differentiation of microbial function through sediment-hosted aquifers and enrichment of novel symbionts in the deep terrestrial subsurface.</title>
        <authorList>
            <person name="Probst A.J."/>
            <person name="Ladd B."/>
            <person name="Jarett J.K."/>
            <person name="Geller-Mcgrath D.E."/>
            <person name="Sieber C.M."/>
            <person name="Emerson J.B."/>
            <person name="Anantharaman K."/>
            <person name="Thomas B.C."/>
            <person name="Malmstrom R."/>
            <person name="Stieglmeier M."/>
            <person name="Klingl A."/>
            <person name="Woyke T."/>
            <person name="Ryan C.M."/>
            <person name="Banfield J.F."/>
        </authorList>
    </citation>
    <scope>NUCLEOTIDE SEQUENCE [LARGE SCALE GENOMIC DNA]</scope>
    <source>
        <strain evidence="3">CG11_big_fil_rev_8_21_14_0_20_46_11</strain>
    </source>
</reference>
<protein>
    <submittedName>
        <fullName evidence="3">Uncharacterized protein</fullName>
    </submittedName>
</protein>
<dbReference type="AlphaFoldDB" id="A0A2H0KBG8"/>
<feature type="region of interest" description="Disordered" evidence="1">
    <location>
        <begin position="101"/>
        <end position="129"/>
    </location>
</feature>
<evidence type="ECO:0000256" key="2">
    <source>
        <dbReference type="SAM" id="SignalP"/>
    </source>
</evidence>
<dbReference type="EMBL" id="PCVG01000044">
    <property type="protein sequence ID" value="PIQ68557.1"/>
    <property type="molecule type" value="Genomic_DNA"/>
</dbReference>
<proteinExistence type="predicted"/>
<gene>
    <name evidence="3" type="ORF">COV91_03450</name>
</gene>
<dbReference type="PROSITE" id="PS51257">
    <property type="entry name" value="PROKAR_LIPOPROTEIN"/>
    <property type="match status" value="1"/>
</dbReference>
<organism evidence="3 4">
    <name type="scientific">Candidatus Taylorbacteria bacterium CG11_big_fil_rev_8_21_14_0_20_46_11</name>
    <dbReference type="NCBI Taxonomy" id="1975025"/>
    <lineage>
        <taxon>Bacteria</taxon>
        <taxon>Candidatus Tayloriibacteriota</taxon>
    </lineage>
</organism>
<accession>A0A2H0KBG8</accession>
<feature type="compositionally biased region" description="Basic and acidic residues" evidence="1">
    <location>
        <begin position="101"/>
        <end position="111"/>
    </location>
</feature>
<feature type="signal peptide" evidence="2">
    <location>
        <begin position="1"/>
        <end position="20"/>
    </location>
</feature>
<keyword evidence="2" id="KW-0732">Signal</keyword>
<dbReference type="Proteomes" id="UP000229342">
    <property type="component" value="Unassembled WGS sequence"/>
</dbReference>
<evidence type="ECO:0000313" key="4">
    <source>
        <dbReference type="Proteomes" id="UP000229342"/>
    </source>
</evidence>
<feature type="chain" id="PRO_5013809482" evidence="2">
    <location>
        <begin position="21"/>
        <end position="129"/>
    </location>
</feature>